<feature type="compositionally biased region" description="Basic and acidic residues" evidence="6">
    <location>
        <begin position="213"/>
        <end position="227"/>
    </location>
</feature>
<feature type="domain" description="Mechanosensitive ion channel MscS" evidence="8">
    <location>
        <begin position="707"/>
        <end position="781"/>
    </location>
</feature>
<dbReference type="STRING" id="1257118.L8GZP0"/>
<dbReference type="OrthoDB" id="29143at2759"/>
<feature type="compositionally biased region" description="Acidic residues" evidence="6">
    <location>
        <begin position="1"/>
        <end position="13"/>
    </location>
</feature>
<feature type="region of interest" description="Disordered" evidence="6">
    <location>
        <begin position="255"/>
        <end position="292"/>
    </location>
</feature>
<feature type="compositionally biased region" description="Basic and acidic residues" evidence="6">
    <location>
        <begin position="179"/>
        <end position="198"/>
    </location>
</feature>
<feature type="transmembrane region" description="Helical" evidence="7">
    <location>
        <begin position="398"/>
        <end position="423"/>
    </location>
</feature>
<dbReference type="InterPro" id="IPR010920">
    <property type="entry name" value="LSM_dom_sf"/>
</dbReference>
<evidence type="ECO:0000256" key="3">
    <source>
        <dbReference type="ARBA" id="ARBA00022692"/>
    </source>
</evidence>
<reference evidence="9 10" key="1">
    <citation type="journal article" date="2013" name="Genome Biol.">
        <title>Genome of Acanthamoeba castellanii highlights extensive lateral gene transfer and early evolution of tyrosine kinase signaling.</title>
        <authorList>
            <person name="Clarke M."/>
            <person name="Lohan A.J."/>
            <person name="Liu B."/>
            <person name="Lagkouvardos I."/>
            <person name="Roy S."/>
            <person name="Zafar N."/>
            <person name="Bertelli C."/>
            <person name="Schilde C."/>
            <person name="Kianianmomeni A."/>
            <person name="Burglin T.R."/>
            <person name="Frech C."/>
            <person name="Turcotte B."/>
            <person name="Kopec K.O."/>
            <person name="Synnott J.M."/>
            <person name="Choo C."/>
            <person name="Paponov I."/>
            <person name="Finkler A."/>
            <person name="Soon Heng Tan C."/>
            <person name="Hutchins A.P."/>
            <person name="Weinmeier T."/>
            <person name="Rattei T."/>
            <person name="Chu J.S."/>
            <person name="Gimenez G."/>
            <person name="Irimia M."/>
            <person name="Rigden D.J."/>
            <person name="Fitzpatrick D.A."/>
            <person name="Lorenzo-Morales J."/>
            <person name="Bateman A."/>
            <person name="Chiu C.H."/>
            <person name="Tang P."/>
            <person name="Hegemann P."/>
            <person name="Fromm H."/>
            <person name="Raoult D."/>
            <person name="Greub G."/>
            <person name="Miranda-Saavedra D."/>
            <person name="Chen N."/>
            <person name="Nash P."/>
            <person name="Ginger M.L."/>
            <person name="Horn M."/>
            <person name="Schaap P."/>
            <person name="Caler L."/>
            <person name="Loftus B."/>
        </authorList>
    </citation>
    <scope>NUCLEOTIDE SEQUENCE [LARGE SCALE GENOMIC DNA]</scope>
    <source>
        <strain evidence="9 10">Neff</strain>
    </source>
</reference>
<feature type="transmembrane region" description="Helical" evidence="7">
    <location>
        <begin position="688"/>
        <end position="707"/>
    </location>
</feature>
<dbReference type="InterPro" id="IPR023408">
    <property type="entry name" value="MscS_beta-dom_sf"/>
</dbReference>
<sequence length="924" mass="106414">MDSSDEEHVEEESGEARQRSGRHHTSPASNRQQLQSSTGVARNDRGGWGAEGNGNDPQHTSQHEAHEVRLPPRHARAIRRSSAVVHDEDDVPTEKEEEEEREDDDSADEGGGAVRRKLPPSRGSSLPAAAQLYPPQRLPGRALQHKPSLDVQGLQQRRRPKVLPFRKTSLPASMFGSQQRRDAEAALHRQPLLDRTYRQMEASSRWPEGGPSPRDEERLGQGDDTGRFPHVTRMTTTTDMPAVDDDGYYDFEMRQRSGMRSARGSTHSFATRSRARSPSPSSRRPSASPFDPMATAEMFTTNRIPPSRKYQEINPDAPDELPPSKPAPIMLLKPKRKRKVSAFYRCFSWFWTAFTWRFTKALWPLMPSVILLMLAGILAALFNIFYDVDWEGTRSWRWMVWAGAVIAVFVVSNYVFAIIMWVLKRLIFETKVFYYINTVSTTLSCFVSSIVLLATSGTILTGWNSTPRWWITKILTALLVISILHFFVILGTKYLIVKLHREQFWESISKFLISERIIWKMAYGIRRKESVKRSHVLRKPSMHHFQNAWQWMLDKRANPYLDVTSYDMDSSARAEPPLEHSASVARVILKNLDTYCKGYLEEEDFDQFFEYEDDVQAALRLFPRGQTIDLALITEAVHRVHKDRKSLYKTLFDRENAGKVLTYIITIFFAIIMVFVVMLIFELSITEYLIPLGTFFLGFSFIFGASLKNVWEGVVLIFAVRPFDIGDRITIPDLIRVGNNTGTTYPTLIVSKISLFTTTFFATDGRCFIIPNQQLYALPITQYKRSKNYAVNVSVHLDFCTPAEKIIMLREKVYEWMKQDSAPWLIRTDEDWMFWVDQIENNNKITVVFWIELQDINWQRPRFYLVPKSNLYLAIQRACEELAITYHLPDQPILLKKVQEVPADPQQPSSSALNHEKLAQFVES</sequence>
<keyword evidence="5 7" id="KW-0472">Membrane</keyword>
<evidence type="ECO:0000256" key="4">
    <source>
        <dbReference type="ARBA" id="ARBA00022989"/>
    </source>
</evidence>
<evidence type="ECO:0000256" key="6">
    <source>
        <dbReference type="SAM" id="MobiDB-lite"/>
    </source>
</evidence>
<dbReference type="GO" id="GO:0006820">
    <property type="term" value="P:monoatomic anion transport"/>
    <property type="evidence" value="ECO:0007669"/>
    <property type="project" value="TreeGrafter"/>
</dbReference>
<dbReference type="OMA" id="WESISKF"/>
<dbReference type="PANTHER" id="PTHR31618">
    <property type="entry name" value="MECHANOSENSITIVE ION CHANNEL PROTEIN 5"/>
    <property type="match status" value="1"/>
</dbReference>
<feature type="region of interest" description="Disordered" evidence="6">
    <location>
        <begin position="904"/>
        <end position="924"/>
    </location>
</feature>
<dbReference type="InterPro" id="IPR006685">
    <property type="entry name" value="MscS_channel_2nd"/>
</dbReference>
<feature type="region of interest" description="Disordered" evidence="6">
    <location>
        <begin position="1"/>
        <end position="232"/>
    </location>
</feature>
<feature type="transmembrane region" description="Helical" evidence="7">
    <location>
        <begin position="660"/>
        <end position="682"/>
    </location>
</feature>
<feature type="compositionally biased region" description="Polar residues" evidence="6">
    <location>
        <begin position="26"/>
        <end position="40"/>
    </location>
</feature>
<dbReference type="PANTHER" id="PTHR31618:SF1">
    <property type="entry name" value="EF-HAND DOMAIN-CONTAINING PROTEIN"/>
    <property type="match status" value="1"/>
</dbReference>
<feature type="compositionally biased region" description="Low complexity" evidence="6">
    <location>
        <begin position="276"/>
        <end position="289"/>
    </location>
</feature>
<feature type="transmembrane region" description="Helical" evidence="7">
    <location>
        <begin position="432"/>
        <end position="454"/>
    </location>
</feature>
<evidence type="ECO:0000313" key="10">
    <source>
        <dbReference type="Proteomes" id="UP000011083"/>
    </source>
</evidence>
<evidence type="ECO:0000256" key="5">
    <source>
        <dbReference type="ARBA" id="ARBA00023136"/>
    </source>
</evidence>
<dbReference type="EMBL" id="KB007974">
    <property type="protein sequence ID" value="ELR17566.1"/>
    <property type="molecule type" value="Genomic_DNA"/>
</dbReference>
<dbReference type="Pfam" id="PF00924">
    <property type="entry name" value="MS_channel_2nd"/>
    <property type="match status" value="1"/>
</dbReference>
<dbReference type="Gene3D" id="2.30.30.60">
    <property type="match status" value="1"/>
</dbReference>
<evidence type="ECO:0000313" key="9">
    <source>
        <dbReference type="EMBL" id="ELR17566.1"/>
    </source>
</evidence>
<evidence type="ECO:0000256" key="1">
    <source>
        <dbReference type="ARBA" id="ARBA00004141"/>
    </source>
</evidence>
<dbReference type="GeneID" id="14917909"/>
<organism evidence="9 10">
    <name type="scientific">Acanthamoeba castellanii (strain ATCC 30010 / Neff)</name>
    <dbReference type="NCBI Taxonomy" id="1257118"/>
    <lineage>
        <taxon>Eukaryota</taxon>
        <taxon>Amoebozoa</taxon>
        <taxon>Discosea</taxon>
        <taxon>Longamoebia</taxon>
        <taxon>Centramoebida</taxon>
        <taxon>Acanthamoebidae</taxon>
        <taxon>Acanthamoeba</taxon>
    </lineage>
</organism>
<dbReference type="RefSeq" id="XP_004339579.1">
    <property type="nucleotide sequence ID" value="XM_004339531.1"/>
</dbReference>
<feature type="transmembrane region" description="Helical" evidence="7">
    <location>
        <begin position="474"/>
        <end position="496"/>
    </location>
</feature>
<name>L8GZP0_ACACF</name>
<dbReference type="SUPFAM" id="SSF50182">
    <property type="entry name" value="Sm-like ribonucleoproteins"/>
    <property type="match status" value="1"/>
</dbReference>
<keyword evidence="3 7" id="KW-0812">Transmembrane</keyword>
<dbReference type="KEGG" id="acan:ACA1_063300"/>
<feature type="transmembrane region" description="Helical" evidence="7">
    <location>
        <begin position="365"/>
        <end position="386"/>
    </location>
</feature>
<protein>
    <submittedName>
        <fullName evidence="9">Transporter, small conductance mechanosensitive ion channel (MscS) family protein</fullName>
    </submittedName>
</protein>
<dbReference type="AlphaFoldDB" id="L8GZP0"/>
<keyword evidence="4 7" id="KW-1133">Transmembrane helix</keyword>
<feature type="compositionally biased region" description="Acidic residues" evidence="6">
    <location>
        <begin position="87"/>
        <end position="108"/>
    </location>
</feature>
<keyword evidence="10" id="KW-1185">Reference proteome</keyword>
<comment type="similarity">
    <text evidence="2">Belongs to the MscS (TC 1.A.23) family.</text>
</comment>
<dbReference type="Proteomes" id="UP000011083">
    <property type="component" value="Unassembled WGS sequence"/>
</dbReference>
<feature type="compositionally biased region" description="Basic and acidic residues" evidence="6">
    <location>
        <begin position="61"/>
        <end position="70"/>
    </location>
</feature>
<comment type="subcellular location">
    <subcellularLocation>
        <location evidence="1">Membrane</location>
        <topology evidence="1">Multi-pass membrane protein</topology>
    </subcellularLocation>
</comment>
<dbReference type="InterPro" id="IPR016688">
    <property type="entry name" value="MscS-like_plants/fungi"/>
</dbReference>
<dbReference type="VEuPathDB" id="AmoebaDB:ACA1_063300"/>
<evidence type="ECO:0000256" key="2">
    <source>
        <dbReference type="ARBA" id="ARBA00008017"/>
    </source>
</evidence>
<gene>
    <name evidence="9" type="ORF">ACA1_063300</name>
</gene>
<dbReference type="GO" id="GO:0005886">
    <property type="term" value="C:plasma membrane"/>
    <property type="evidence" value="ECO:0007669"/>
    <property type="project" value="TreeGrafter"/>
</dbReference>
<dbReference type="GO" id="GO:0008381">
    <property type="term" value="F:mechanosensitive monoatomic ion channel activity"/>
    <property type="evidence" value="ECO:0007669"/>
    <property type="project" value="TreeGrafter"/>
</dbReference>
<accession>L8GZP0</accession>
<proteinExistence type="inferred from homology"/>
<evidence type="ECO:0000256" key="7">
    <source>
        <dbReference type="SAM" id="Phobius"/>
    </source>
</evidence>
<evidence type="ECO:0000259" key="8">
    <source>
        <dbReference type="Pfam" id="PF00924"/>
    </source>
</evidence>